<name>A0A2S8IYN9_RHOOP</name>
<dbReference type="SMART" id="SM00829">
    <property type="entry name" value="PKS_ER"/>
    <property type="match status" value="1"/>
</dbReference>
<dbReference type="RefSeq" id="WP_105419899.1">
    <property type="nucleotide sequence ID" value="NZ_PUIO01000043.1"/>
</dbReference>
<evidence type="ECO:0000313" key="3">
    <source>
        <dbReference type="EMBL" id="PQP19789.1"/>
    </source>
</evidence>
<dbReference type="InterPro" id="IPR050700">
    <property type="entry name" value="YIM1/Zinc_Alcohol_DH_Fams"/>
</dbReference>
<feature type="region of interest" description="Disordered" evidence="1">
    <location>
        <begin position="1"/>
        <end position="23"/>
    </location>
</feature>
<dbReference type="InterPro" id="IPR020843">
    <property type="entry name" value="ER"/>
</dbReference>
<dbReference type="InterPro" id="IPR011032">
    <property type="entry name" value="GroES-like_sf"/>
</dbReference>
<dbReference type="Proteomes" id="UP000239290">
    <property type="component" value="Unassembled WGS sequence"/>
</dbReference>
<dbReference type="PANTHER" id="PTHR11695">
    <property type="entry name" value="ALCOHOL DEHYDROGENASE RELATED"/>
    <property type="match status" value="1"/>
</dbReference>
<dbReference type="AlphaFoldDB" id="A0A2S8IYN9"/>
<dbReference type="InterPro" id="IPR036291">
    <property type="entry name" value="NAD(P)-bd_dom_sf"/>
</dbReference>
<dbReference type="Pfam" id="PF13602">
    <property type="entry name" value="ADH_zinc_N_2"/>
    <property type="match status" value="1"/>
</dbReference>
<protein>
    <submittedName>
        <fullName evidence="3">NADPH:quinone reductase</fullName>
    </submittedName>
</protein>
<dbReference type="SUPFAM" id="SSF50129">
    <property type="entry name" value="GroES-like"/>
    <property type="match status" value="1"/>
</dbReference>
<dbReference type="Pfam" id="PF08240">
    <property type="entry name" value="ADH_N"/>
    <property type="match status" value="1"/>
</dbReference>
<dbReference type="Gene3D" id="3.40.50.720">
    <property type="entry name" value="NAD(P)-binding Rossmann-like Domain"/>
    <property type="match status" value="1"/>
</dbReference>
<evidence type="ECO:0000313" key="4">
    <source>
        <dbReference type="Proteomes" id="UP000239290"/>
    </source>
</evidence>
<feature type="domain" description="Enoyl reductase (ER)" evidence="2">
    <location>
        <begin position="11"/>
        <end position="302"/>
    </location>
</feature>
<dbReference type="SUPFAM" id="SSF51735">
    <property type="entry name" value="NAD(P)-binding Rossmann-fold domains"/>
    <property type="match status" value="1"/>
</dbReference>
<dbReference type="Gene3D" id="3.90.180.10">
    <property type="entry name" value="Medium-chain alcohol dehydrogenases, catalytic domain"/>
    <property type="match status" value="1"/>
</dbReference>
<organism evidence="3 4">
    <name type="scientific">Rhodococcus opacus</name>
    <name type="common">Nocardia opaca</name>
    <dbReference type="NCBI Taxonomy" id="37919"/>
    <lineage>
        <taxon>Bacteria</taxon>
        <taxon>Bacillati</taxon>
        <taxon>Actinomycetota</taxon>
        <taxon>Actinomycetes</taxon>
        <taxon>Mycobacteriales</taxon>
        <taxon>Nocardiaceae</taxon>
        <taxon>Rhodococcus</taxon>
    </lineage>
</organism>
<dbReference type="EMBL" id="PUIO01000043">
    <property type="protein sequence ID" value="PQP19789.1"/>
    <property type="molecule type" value="Genomic_DNA"/>
</dbReference>
<evidence type="ECO:0000256" key="1">
    <source>
        <dbReference type="SAM" id="MobiDB-lite"/>
    </source>
</evidence>
<reference evidence="4" key="1">
    <citation type="submission" date="2018-02" db="EMBL/GenBank/DDBJ databases">
        <title>Draft genome sequencing of Rhodococcus opacus KU647198.</title>
        <authorList>
            <person name="Zheng B.-X."/>
        </authorList>
    </citation>
    <scope>NUCLEOTIDE SEQUENCE [LARGE SCALE GENOMIC DNA]</scope>
    <source>
        <strain evidence="4">04-OD7</strain>
    </source>
</reference>
<dbReference type="GO" id="GO:0016491">
    <property type="term" value="F:oxidoreductase activity"/>
    <property type="evidence" value="ECO:0007669"/>
    <property type="project" value="InterPro"/>
</dbReference>
<sequence>MSRAYGYTSYGGPETETWFDRPEPAPGPSELVIRVKAIGVNPIDYKIRSGAMADPQATPAFPLVLGVEAAGVVVAVGSDVTGFSEGDAVMGRSAPEHGSYAEHAVLLAEATAHKPPQLSFLQAAALPVAGGTAWEVLERLDIVEGQTLLINGIGGGVGVMGAQLARDRGAAVFGVGSAAKRPLVESLGATLVPYDSGDVVEQMRELLPGGVDAILDLVGGGPLRQVAILITNPARIVSIVDPGVDELGGTFLVSGTAGVPSVARLVAEGKVDPKILQTYPFDEAPQALRAVESGHVLGKIVIDLEQTTRA</sequence>
<dbReference type="CDD" id="cd05289">
    <property type="entry name" value="MDR_like_2"/>
    <property type="match status" value="1"/>
</dbReference>
<accession>A0A2S8IYN9</accession>
<dbReference type="InterPro" id="IPR013154">
    <property type="entry name" value="ADH-like_N"/>
</dbReference>
<evidence type="ECO:0000259" key="2">
    <source>
        <dbReference type="SMART" id="SM00829"/>
    </source>
</evidence>
<proteinExistence type="predicted"/>
<dbReference type="PANTHER" id="PTHR11695:SF294">
    <property type="entry name" value="RETICULON-4-INTERACTING PROTEIN 1, MITOCHONDRIAL"/>
    <property type="match status" value="1"/>
</dbReference>
<comment type="caution">
    <text evidence="3">The sequence shown here is derived from an EMBL/GenBank/DDBJ whole genome shotgun (WGS) entry which is preliminary data.</text>
</comment>
<gene>
    <name evidence="3" type="ORF">C5613_29665</name>
</gene>